<dbReference type="PANTHER" id="PTHR31240">
    <property type="entry name" value="MATERNAL EFFECT EMBRYO ARREST 18"/>
    <property type="match status" value="1"/>
</dbReference>
<evidence type="ECO:0000256" key="1">
    <source>
        <dbReference type="SAM" id="MobiDB-lite"/>
    </source>
</evidence>
<evidence type="ECO:0000313" key="2">
    <source>
        <dbReference type="EMBL" id="EJT51049.1"/>
    </source>
</evidence>
<feature type="region of interest" description="Disordered" evidence="1">
    <location>
        <begin position="236"/>
        <end position="256"/>
    </location>
</feature>
<dbReference type="RefSeq" id="XP_014182226.1">
    <property type="nucleotide sequence ID" value="XM_014326751.1"/>
</dbReference>
<evidence type="ECO:0008006" key="4">
    <source>
        <dbReference type="Google" id="ProtNLM"/>
    </source>
</evidence>
<dbReference type="Proteomes" id="UP000002748">
    <property type="component" value="Unassembled WGS sequence"/>
</dbReference>
<dbReference type="GO" id="GO:0043743">
    <property type="term" value="F:LPPG:FO 2-phospho-L-lactate transferase activity"/>
    <property type="evidence" value="ECO:0007669"/>
    <property type="project" value="InterPro"/>
</dbReference>
<dbReference type="OrthoDB" id="10267139at2759"/>
<evidence type="ECO:0000313" key="3">
    <source>
        <dbReference type="Proteomes" id="UP000002748"/>
    </source>
</evidence>
<dbReference type="VEuPathDB" id="FungiDB:A1Q1_07739"/>
<organism evidence="2 3">
    <name type="scientific">Trichosporon asahii var. asahii (strain ATCC 90039 / CBS 2479 / JCM 2466 / KCTC 7840 / NBRC 103889/ NCYC 2677 / UAMH 7654)</name>
    <name type="common">Yeast</name>
    <dbReference type="NCBI Taxonomy" id="1186058"/>
    <lineage>
        <taxon>Eukaryota</taxon>
        <taxon>Fungi</taxon>
        <taxon>Dikarya</taxon>
        <taxon>Basidiomycota</taxon>
        <taxon>Agaricomycotina</taxon>
        <taxon>Tremellomycetes</taxon>
        <taxon>Trichosporonales</taxon>
        <taxon>Trichosporonaceae</taxon>
        <taxon>Trichosporon</taxon>
    </lineage>
</organism>
<reference evidence="2 3" key="1">
    <citation type="journal article" date="2012" name="Eukaryot. Cell">
        <title>Draft genome sequence of CBS 2479, the standard type strain of Trichosporon asahii.</title>
        <authorList>
            <person name="Yang R.Y."/>
            <person name="Li H.T."/>
            <person name="Zhu H."/>
            <person name="Zhou G.P."/>
            <person name="Wang M."/>
            <person name="Wang L."/>
        </authorList>
    </citation>
    <scope>NUCLEOTIDE SEQUENCE [LARGE SCALE GENOMIC DNA]</scope>
    <source>
        <strain evidence="3">ATCC 90039 / CBS 2479 / JCM 2466 / KCTC 7840 / NCYC 2677 / UAMH 7654</strain>
    </source>
</reference>
<dbReference type="GeneID" id="25991251"/>
<proteinExistence type="predicted"/>
<gene>
    <name evidence="2" type="ORF">A1Q1_07739</name>
</gene>
<dbReference type="KEGG" id="tasa:A1Q1_07739"/>
<dbReference type="InterPro" id="IPR038136">
    <property type="entry name" value="CofD-like_dom_sf"/>
</dbReference>
<protein>
    <recommendedName>
        <fullName evidence="4">LPPG:FO 2-phospho-L-lactate transferase CofD/UPF0052</fullName>
    </recommendedName>
</protein>
<dbReference type="InterPro" id="IPR002882">
    <property type="entry name" value="CofD"/>
</dbReference>
<sequence>MNGAPVHTTTPPQDVSSLSYLVVSGGTGANSFASAFGPSPAFVLPVSDDGGSSAEILRCFGGPSIGDIRSRLIRLIPVPTTLVTKEDRELQAIYNLMAHRFPADVSEKIVRNIWEEVVEGRGDLWNGIGEDKKECIRAHKRFSFRNFSIGNGFLTGARDLFSNLPSAIFLFKSVAGVNVIPVINTNLQLIIGQCNISHPAPAQEHAAVSIPGIRDIPLAQRSRHLRHGLRRDSRTFDTADSARVTPERGRTPLPGVDADDDGLLGNIAYTKGQKEEPLEARIERLFYINLYGQEIFPEPNNDFFDAIDKRDILVYSCGSLWTSIIPCLALRSVATALAQSKSLKAKVMLRKLFGRSDQLTTVNSVNDRETPDYTAMDYIDTVANILRHYDVPPPLQTSPDDVIPWETASFITHVAYLEGAEVPVDEAAIQVGSNGSEGDADADVQARGISVVRIPRRVHETAPGAVPMFSEKTVEWAMAQVVATL</sequence>
<dbReference type="HOGENOM" id="CLU_019029_3_0_1"/>
<name>J6F267_TRIAS</name>
<comment type="caution">
    <text evidence="2">The sequence shown here is derived from an EMBL/GenBank/DDBJ whole genome shotgun (WGS) entry which is preliminary data.</text>
</comment>
<dbReference type="AlphaFoldDB" id="J6F267"/>
<dbReference type="Gene3D" id="3.40.50.10680">
    <property type="entry name" value="CofD-like domains"/>
    <property type="match status" value="1"/>
</dbReference>
<dbReference type="SUPFAM" id="SSF142338">
    <property type="entry name" value="CofD-like"/>
    <property type="match status" value="1"/>
</dbReference>
<dbReference type="EMBL" id="ALBS01000075">
    <property type="protein sequence ID" value="EJT51049.1"/>
    <property type="molecule type" value="Genomic_DNA"/>
</dbReference>
<accession>J6F267</accession>
<dbReference type="Pfam" id="PF01933">
    <property type="entry name" value="CofD"/>
    <property type="match status" value="1"/>
</dbReference>
<dbReference type="PANTHER" id="PTHR31240:SF0">
    <property type="entry name" value="MATERNAL EFFECT EMBRYO ARREST 18"/>
    <property type="match status" value="1"/>
</dbReference>